<evidence type="ECO:0000313" key="18">
    <source>
        <dbReference type="Proteomes" id="UP000265691"/>
    </source>
</evidence>
<proteinExistence type="inferred from homology"/>
<dbReference type="Gene3D" id="1.10.390.10">
    <property type="entry name" value="Neutral Protease Domain 2"/>
    <property type="match status" value="1"/>
</dbReference>
<dbReference type="Pfam" id="PF17432">
    <property type="entry name" value="DUF3458_C"/>
    <property type="match status" value="1"/>
</dbReference>
<comment type="caution">
    <text evidence="17">The sequence shown here is derived from an EMBL/GenBank/DDBJ whole genome shotgun (WGS) entry which is preliminary data.</text>
</comment>
<dbReference type="InterPro" id="IPR045357">
    <property type="entry name" value="Aminopeptidase_N-like_N"/>
</dbReference>
<evidence type="ECO:0000256" key="11">
    <source>
        <dbReference type="ARBA" id="ARBA00023049"/>
    </source>
</evidence>
<dbReference type="InterPro" id="IPR027268">
    <property type="entry name" value="Peptidase_M4/M1_CTD_sf"/>
</dbReference>
<evidence type="ECO:0000313" key="17">
    <source>
        <dbReference type="EMBL" id="RIY32562.1"/>
    </source>
</evidence>
<comment type="cofactor">
    <cofactor evidence="2">
        <name>Zn(2+)</name>
        <dbReference type="ChEBI" id="CHEBI:29105"/>
    </cofactor>
</comment>
<dbReference type="InterPro" id="IPR024601">
    <property type="entry name" value="Peptidase_M1_pepN_C"/>
</dbReference>
<dbReference type="InterPro" id="IPR042097">
    <property type="entry name" value="Aminopeptidase_N-like_N_sf"/>
</dbReference>
<evidence type="ECO:0000256" key="10">
    <source>
        <dbReference type="ARBA" id="ARBA00022833"/>
    </source>
</evidence>
<dbReference type="Gene3D" id="2.60.40.1730">
    <property type="entry name" value="tricorn interacting facor f3 domain"/>
    <property type="match status" value="1"/>
</dbReference>
<dbReference type="Gene3D" id="3.30.2010.30">
    <property type="match status" value="1"/>
</dbReference>
<dbReference type="InterPro" id="IPR038438">
    <property type="entry name" value="PepN_Ig-like_sf"/>
</dbReference>
<evidence type="ECO:0000259" key="13">
    <source>
        <dbReference type="Pfam" id="PF01433"/>
    </source>
</evidence>
<dbReference type="PANTHER" id="PTHR46322">
    <property type="entry name" value="PUROMYCIN-SENSITIVE AMINOPEPTIDASE"/>
    <property type="match status" value="1"/>
</dbReference>
<evidence type="ECO:0000256" key="9">
    <source>
        <dbReference type="ARBA" id="ARBA00022801"/>
    </source>
</evidence>
<evidence type="ECO:0000259" key="14">
    <source>
        <dbReference type="Pfam" id="PF11940"/>
    </source>
</evidence>
<evidence type="ECO:0000259" key="15">
    <source>
        <dbReference type="Pfam" id="PF17432"/>
    </source>
</evidence>
<dbReference type="Pfam" id="PF17900">
    <property type="entry name" value="Peptidase_M1_N"/>
    <property type="match status" value="1"/>
</dbReference>
<feature type="domain" description="Peptidase M1 alanyl aminopeptidase Ig-like fold" evidence="14">
    <location>
        <begin position="454"/>
        <end position="556"/>
    </location>
</feature>
<evidence type="ECO:0000256" key="2">
    <source>
        <dbReference type="ARBA" id="ARBA00001947"/>
    </source>
</evidence>
<dbReference type="GO" id="GO:0006508">
    <property type="term" value="P:proteolysis"/>
    <property type="evidence" value="ECO:0007669"/>
    <property type="project" value="UniProtKB-UniRule"/>
</dbReference>
<dbReference type="InterPro" id="IPR001930">
    <property type="entry name" value="Peptidase_M1"/>
</dbReference>
<keyword evidence="6 17" id="KW-0031">Aminopeptidase</keyword>
<dbReference type="CDD" id="cd09600">
    <property type="entry name" value="M1_APN"/>
    <property type="match status" value="1"/>
</dbReference>
<keyword evidence="10" id="KW-0862">Zinc</keyword>
<dbReference type="Gene3D" id="1.25.50.10">
    <property type="entry name" value="Peptidase M1, alanyl aminopeptidase, C-terminal domain"/>
    <property type="match status" value="1"/>
</dbReference>
<dbReference type="EMBL" id="NRHC01000051">
    <property type="protein sequence ID" value="RIY32562.1"/>
    <property type="molecule type" value="Genomic_DNA"/>
</dbReference>
<evidence type="ECO:0000256" key="8">
    <source>
        <dbReference type="ARBA" id="ARBA00022723"/>
    </source>
</evidence>
<comment type="similarity">
    <text evidence="3">Belongs to the peptidase M1 family.</text>
</comment>
<dbReference type="Pfam" id="PF11940">
    <property type="entry name" value="DUF3458"/>
    <property type="match status" value="1"/>
</dbReference>
<feature type="domain" description="Peptidase M1 alanyl aminopeptidase C-terminal" evidence="15">
    <location>
        <begin position="561"/>
        <end position="878"/>
    </location>
</feature>
<dbReference type="GO" id="GO:0008237">
    <property type="term" value="F:metallopeptidase activity"/>
    <property type="evidence" value="ECO:0007669"/>
    <property type="project" value="UniProtKB-UniRule"/>
</dbReference>
<dbReference type="GO" id="GO:0016285">
    <property type="term" value="F:alanyl aminopeptidase activity"/>
    <property type="evidence" value="ECO:0007669"/>
    <property type="project" value="UniProtKB-EC"/>
</dbReference>
<dbReference type="NCBIfam" id="TIGR02414">
    <property type="entry name" value="pepN_proteo"/>
    <property type="match status" value="1"/>
</dbReference>
<dbReference type="Pfam" id="PF01433">
    <property type="entry name" value="Peptidase_M1"/>
    <property type="match status" value="1"/>
</dbReference>
<dbReference type="Proteomes" id="UP000265691">
    <property type="component" value="Unassembled WGS sequence"/>
</dbReference>
<accession>A0A3A1Y2M7</accession>
<dbReference type="AlphaFoldDB" id="A0A3A1Y2M7"/>
<evidence type="ECO:0000256" key="1">
    <source>
        <dbReference type="ARBA" id="ARBA00000098"/>
    </source>
</evidence>
<dbReference type="InterPro" id="IPR014782">
    <property type="entry name" value="Peptidase_M1_dom"/>
</dbReference>
<dbReference type="GO" id="GO:0008270">
    <property type="term" value="F:zinc ion binding"/>
    <property type="evidence" value="ECO:0007669"/>
    <property type="project" value="InterPro"/>
</dbReference>
<comment type="catalytic activity">
    <reaction evidence="1">
        <text>Release of an N-terminal amino acid, Xaa-|-Yaa- from a peptide, amide or arylamide. Xaa is preferably Ala, but may be most amino acids including Pro (slow action). When a terminal hydrophobic residue is followed by a prolyl residue, the two may be released as an intact Xaa-Pro dipeptide.</text>
        <dbReference type="EC" id="3.4.11.2"/>
    </reaction>
</comment>
<evidence type="ECO:0000256" key="6">
    <source>
        <dbReference type="ARBA" id="ARBA00022438"/>
    </source>
</evidence>
<evidence type="ECO:0000259" key="16">
    <source>
        <dbReference type="Pfam" id="PF17900"/>
    </source>
</evidence>
<dbReference type="FunFam" id="3.30.2010.30:FF:000002">
    <property type="entry name" value="Putative aminopeptidase N"/>
    <property type="match status" value="1"/>
</dbReference>
<dbReference type="InterPro" id="IPR037144">
    <property type="entry name" value="Peptidase_M1_pepN_C_sf"/>
</dbReference>
<name>A0A3A1Y2M7_9GAMM</name>
<evidence type="ECO:0000256" key="5">
    <source>
        <dbReference type="ARBA" id="ARBA00015611"/>
    </source>
</evidence>
<dbReference type="OrthoDB" id="100605at2"/>
<keyword evidence="8" id="KW-0479">Metal-binding</keyword>
<dbReference type="SUPFAM" id="SSF63737">
    <property type="entry name" value="Leukotriene A4 hydrolase N-terminal domain"/>
    <property type="match status" value="1"/>
</dbReference>
<feature type="domain" description="Peptidase M1 membrane alanine aminopeptidase" evidence="13">
    <location>
        <begin position="235"/>
        <end position="446"/>
    </location>
</feature>
<evidence type="ECO:0000256" key="4">
    <source>
        <dbReference type="ARBA" id="ARBA00012564"/>
    </source>
</evidence>
<reference evidence="17 18" key="1">
    <citation type="submission" date="2017-08" db="EMBL/GenBank/DDBJ databases">
        <title>Reclassification of Bisgaard taxon 37 and 44.</title>
        <authorList>
            <person name="Christensen H."/>
        </authorList>
    </citation>
    <scope>NUCLEOTIDE SEQUENCE [LARGE SCALE GENOMIC DNA]</scope>
    <source>
        <strain evidence="17 18">B96_3</strain>
    </source>
</reference>
<keyword evidence="11" id="KW-0482">Metalloprotease</keyword>
<dbReference type="EC" id="3.4.11.2" evidence="4 12"/>
<dbReference type="InterPro" id="IPR035414">
    <property type="entry name" value="Peptidase_M1_pepN_Ig-like"/>
</dbReference>
<protein>
    <recommendedName>
        <fullName evidence="5 12">Aminopeptidase N</fullName>
        <ecNumber evidence="4 12">3.4.11.2</ecNumber>
    </recommendedName>
</protein>
<organism evidence="17 18">
    <name type="scientific">Psittacicella hinzii</name>
    <dbReference type="NCBI Taxonomy" id="2028575"/>
    <lineage>
        <taxon>Bacteria</taxon>
        <taxon>Pseudomonadati</taxon>
        <taxon>Pseudomonadota</taxon>
        <taxon>Gammaproteobacteria</taxon>
        <taxon>Pasteurellales</taxon>
        <taxon>Psittacicellaceae</taxon>
        <taxon>Psittacicella</taxon>
    </lineage>
</organism>
<keyword evidence="9" id="KW-0378">Hydrolase</keyword>
<evidence type="ECO:0000256" key="3">
    <source>
        <dbReference type="ARBA" id="ARBA00010136"/>
    </source>
</evidence>
<sequence length="883" mass="100609">MLMSEKVLRRLDYKPLDYTATKVDLNLRLDLPLTRVSSKILVKALNPSATSFVLDGQKLNLISLKLNGQVWTDYTLEKLDGPDGFEKLHVDVSSLEQRDEFVLEIENEFNLETNLAMSGIYLSDQVVVSQCEAEGFRRITYYFDRPDCLAEFTTHIEAKDSYQYLLSNGNLIASGKLEDGWHFATWHDPFPKPCYLFACVAGNFDVLDDKFVTKSGREVKLRLFAEPGRLEEIRFAMEAIKRSMKWDEERFDLEYDLDIFMVVGVGYFNAGAMENKGLNIFNESLLIGNKDTSNDQNLFLIDSVIAHEYFHNWTGDRVTCRDWFQLTLKEGLTVFRDQEYSADTVDRTIQRIKNASQIQTYQFNEDKSPLAHPIRPDEVESQDNFYTTTVYEKGAEVIRLLHTLIGEENFQKGMKLYFARHDGKAVTCDDFVDAMADASGYDLSHFRLWYSQSGTPEVTVTTSYDAETKTQDVSFSQVTPPTFDQKDKQPLTLALKTNFLTADGRTLSNLTTTTGEVVPELIVFSEQSYSFTLANVPEKLTIVTNLDFSSPVRIKQELTSAELANIAANSQNLFAKYNAFNEYYNSLYTLNEQAFTANPKVELVVDQYFMEIYQNLFAHALENPGITAEILSFHSAAKVIAGLNKAVDPVVYSRIDKAIKEKIYQTFAERLLAIYQALPLREWEYKAEHFGERALRSELLSLLTITGNNLELVESLENKATCFNDREAVISAVADNDLTSLRYLLDKFAKDFVKHPTSLDVLLTLLIKNAKSVEQIEEILAQAPQFDLNKPNSVYTLMGGLRANYNVFFADNGLSYLKDLIVKIDKNNPAVAAYICRFFARYDSYLEPHRGRILKVLADLVQNYQLSKNTTEILTRTYKASLA</sequence>
<keyword evidence="18" id="KW-1185">Reference proteome</keyword>
<gene>
    <name evidence="17" type="ORF">CKF54_04570</name>
</gene>
<dbReference type="Gene3D" id="2.60.40.1840">
    <property type="match status" value="1"/>
</dbReference>
<keyword evidence="7" id="KW-0645">Protease</keyword>
<dbReference type="SUPFAM" id="SSF55486">
    <property type="entry name" value="Metalloproteases ('zincins'), catalytic domain"/>
    <property type="match status" value="1"/>
</dbReference>
<feature type="domain" description="Aminopeptidase N-like N-terminal" evidence="16">
    <location>
        <begin position="24"/>
        <end position="196"/>
    </location>
</feature>
<evidence type="ECO:0000256" key="7">
    <source>
        <dbReference type="ARBA" id="ARBA00022670"/>
    </source>
</evidence>
<dbReference type="PANTHER" id="PTHR46322:SF1">
    <property type="entry name" value="PUROMYCIN-SENSITIVE AMINOPEPTIDASE"/>
    <property type="match status" value="1"/>
</dbReference>
<dbReference type="PRINTS" id="PR00756">
    <property type="entry name" value="ALADIPTASE"/>
</dbReference>
<dbReference type="InterPro" id="IPR012779">
    <property type="entry name" value="Peptidase_M1_pepN"/>
</dbReference>
<evidence type="ECO:0000256" key="12">
    <source>
        <dbReference type="NCBIfam" id="TIGR02414"/>
    </source>
</evidence>